<sequence>MSALIYQIFSSAALMSQGLYHLICATTNHLKSPRDSAAKPFHAVGGHHGNRLLRYLQLYIAILCLIVAFIHQLVVASYSDPLLLGSTPVHAFLSLQSAAVIFSFLVLTVALLLSDSTASLPVPADIFFALAAVLFFLQYSNSSSAAAVQISDLQSKLDSVSGRISALSSSLCLILSCFPKLFIADASLGLSFCLQGFWALQTGLTLYVDAFIPEGCHRLLGAGGVEGSTKCELDDSKLRAVAILDLVFVVYVFFVLVMFLAVYCGVARAVGIRSRFGSYEALPIAGNAASATATAVAVDSNHIQMKAMSGTQA</sequence>
<feature type="transmembrane region" description="Helical" evidence="6">
    <location>
        <begin position="242"/>
        <end position="266"/>
    </location>
</feature>
<keyword evidence="8" id="KW-1185">Reference proteome</keyword>
<evidence type="ECO:0000256" key="4">
    <source>
        <dbReference type="ARBA" id="ARBA00022989"/>
    </source>
</evidence>
<reference evidence="7 8" key="1">
    <citation type="journal article" date="2013" name="BMC Genomics">
        <title>The miniature genome of a carnivorous plant Genlisea aurea contains a low number of genes and short non-coding sequences.</title>
        <authorList>
            <person name="Leushkin E.V."/>
            <person name="Sutormin R.A."/>
            <person name="Nabieva E.R."/>
            <person name="Penin A.A."/>
            <person name="Kondrashov A.S."/>
            <person name="Logacheva M.D."/>
        </authorList>
    </citation>
    <scope>NUCLEOTIDE SEQUENCE [LARGE SCALE GENOMIC DNA]</scope>
</reference>
<keyword evidence="4 6" id="KW-1133">Transmembrane helix</keyword>
<evidence type="ECO:0000256" key="6">
    <source>
        <dbReference type="SAM" id="Phobius"/>
    </source>
</evidence>
<evidence type="ECO:0000256" key="2">
    <source>
        <dbReference type="ARBA" id="ARBA00006948"/>
    </source>
</evidence>
<keyword evidence="3 6" id="KW-0812">Transmembrane</keyword>
<comment type="subcellular location">
    <subcellularLocation>
        <location evidence="1">Membrane</location>
        <topology evidence="1">Multi-pass membrane protein</topology>
    </subcellularLocation>
</comment>
<name>S8EDM8_9LAMI</name>
<feature type="transmembrane region" description="Helical" evidence="6">
    <location>
        <begin position="58"/>
        <end position="79"/>
    </location>
</feature>
<feature type="transmembrane region" description="Helical" evidence="6">
    <location>
        <begin position="91"/>
        <end position="113"/>
    </location>
</feature>
<dbReference type="PANTHER" id="PTHR47830">
    <property type="entry name" value="OS11G0534100 PROTEIN"/>
    <property type="match status" value="1"/>
</dbReference>
<dbReference type="OrthoDB" id="1924702at2759"/>
<dbReference type="PANTHER" id="PTHR47830:SF1">
    <property type="entry name" value="OS11G0534100 PROTEIN"/>
    <property type="match status" value="1"/>
</dbReference>
<evidence type="ECO:0000256" key="5">
    <source>
        <dbReference type="ARBA" id="ARBA00023136"/>
    </source>
</evidence>
<dbReference type="EMBL" id="AUSU01001593">
    <property type="protein sequence ID" value="EPS70662.1"/>
    <property type="molecule type" value="Genomic_DNA"/>
</dbReference>
<dbReference type="GO" id="GO:0016020">
    <property type="term" value="C:membrane"/>
    <property type="evidence" value="ECO:0007669"/>
    <property type="project" value="UniProtKB-SubCell"/>
</dbReference>
<feature type="transmembrane region" description="Helical" evidence="6">
    <location>
        <begin position="120"/>
        <end position="140"/>
    </location>
</feature>
<gene>
    <name evidence="7" type="ORF">M569_04094</name>
</gene>
<organism evidence="7 8">
    <name type="scientific">Genlisea aurea</name>
    <dbReference type="NCBI Taxonomy" id="192259"/>
    <lineage>
        <taxon>Eukaryota</taxon>
        <taxon>Viridiplantae</taxon>
        <taxon>Streptophyta</taxon>
        <taxon>Embryophyta</taxon>
        <taxon>Tracheophyta</taxon>
        <taxon>Spermatophyta</taxon>
        <taxon>Magnoliopsida</taxon>
        <taxon>eudicotyledons</taxon>
        <taxon>Gunneridae</taxon>
        <taxon>Pentapetalae</taxon>
        <taxon>asterids</taxon>
        <taxon>lamiids</taxon>
        <taxon>Lamiales</taxon>
        <taxon>Lentibulariaceae</taxon>
        <taxon>Genlisea</taxon>
    </lineage>
</organism>
<proteinExistence type="inferred from homology"/>
<dbReference type="Proteomes" id="UP000015453">
    <property type="component" value="Unassembled WGS sequence"/>
</dbReference>
<dbReference type="AlphaFoldDB" id="S8EDM8"/>
<accession>S8EDM8</accession>
<evidence type="ECO:0000313" key="7">
    <source>
        <dbReference type="EMBL" id="EPS70662.1"/>
    </source>
</evidence>
<protein>
    <submittedName>
        <fullName evidence="7">Uncharacterized protein</fullName>
    </submittedName>
</protein>
<evidence type="ECO:0000256" key="3">
    <source>
        <dbReference type="ARBA" id="ARBA00022692"/>
    </source>
</evidence>
<keyword evidence="5 6" id="KW-0472">Membrane</keyword>
<dbReference type="InterPro" id="IPR006904">
    <property type="entry name" value="DUF716"/>
</dbReference>
<comment type="caution">
    <text evidence="7">The sequence shown here is derived from an EMBL/GenBank/DDBJ whole genome shotgun (WGS) entry which is preliminary data.</text>
</comment>
<evidence type="ECO:0000313" key="8">
    <source>
        <dbReference type="Proteomes" id="UP000015453"/>
    </source>
</evidence>
<dbReference type="Pfam" id="PF04819">
    <property type="entry name" value="DUF716"/>
    <property type="match status" value="1"/>
</dbReference>
<comment type="similarity">
    <text evidence="2">Belongs to the TMEM45 family.</text>
</comment>
<evidence type="ECO:0000256" key="1">
    <source>
        <dbReference type="ARBA" id="ARBA00004141"/>
    </source>
</evidence>